<evidence type="ECO:0000313" key="3">
    <source>
        <dbReference type="Proteomes" id="UP000466442"/>
    </source>
</evidence>
<evidence type="ECO:0000256" key="1">
    <source>
        <dbReference type="SAM" id="MobiDB-lite"/>
    </source>
</evidence>
<dbReference type="Proteomes" id="UP000466442">
    <property type="component" value="Unassembled WGS sequence"/>
</dbReference>
<name>A0A8S9WLX0_APOLU</name>
<organism evidence="2 3">
    <name type="scientific">Apolygus lucorum</name>
    <name type="common">Small green plant bug</name>
    <name type="synonym">Lygocoris lucorum</name>
    <dbReference type="NCBI Taxonomy" id="248454"/>
    <lineage>
        <taxon>Eukaryota</taxon>
        <taxon>Metazoa</taxon>
        <taxon>Ecdysozoa</taxon>
        <taxon>Arthropoda</taxon>
        <taxon>Hexapoda</taxon>
        <taxon>Insecta</taxon>
        <taxon>Pterygota</taxon>
        <taxon>Neoptera</taxon>
        <taxon>Paraneoptera</taxon>
        <taxon>Hemiptera</taxon>
        <taxon>Heteroptera</taxon>
        <taxon>Panheteroptera</taxon>
        <taxon>Cimicomorpha</taxon>
        <taxon>Miridae</taxon>
        <taxon>Mirini</taxon>
        <taxon>Apolygus</taxon>
    </lineage>
</organism>
<accession>A0A8S9WLX0</accession>
<keyword evidence="3" id="KW-1185">Reference proteome</keyword>
<reference evidence="2" key="1">
    <citation type="journal article" date="2021" name="Mol. Ecol. Resour.">
        <title>Apolygus lucorum genome provides insights into omnivorousness and mesophyll feeding.</title>
        <authorList>
            <person name="Liu Y."/>
            <person name="Liu H."/>
            <person name="Wang H."/>
            <person name="Huang T."/>
            <person name="Liu B."/>
            <person name="Yang B."/>
            <person name="Yin L."/>
            <person name="Li B."/>
            <person name="Zhang Y."/>
            <person name="Zhang S."/>
            <person name="Jiang F."/>
            <person name="Zhang X."/>
            <person name="Ren Y."/>
            <person name="Wang B."/>
            <person name="Wang S."/>
            <person name="Lu Y."/>
            <person name="Wu K."/>
            <person name="Fan W."/>
            <person name="Wang G."/>
        </authorList>
    </citation>
    <scope>NUCLEOTIDE SEQUENCE</scope>
    <source>
        <strain evidence="2">12Hb</strain>
    </source>
</reference>
<feature type="compositionally biased region" description="Basic and acidic residues" evidence="1">
    <location>
        <begin position="1"/>
        <end position="13"/>
    </location>
</feature>
<comment type="caution">
    <text evidence="2">The sequence shown here is derived from an EMBL/GenBank/DDBJ whole genome shotgun (WGS) entry which is preliminary data.</text>
</comment>
<dbReference type="EMBL" id="WIXP02000137">
    <property type="protein sequence ID" value="KAF6197324.1"/>
    <property type="molecule type" value="Genomic_DNA"/>
</dbReference>
<sequence>MDTRSTIRSRELTKQPTDGSLPFEPSREAGSAEASEMIEEQSSIQDNVPLRRIDSQMDWESQRNSLLMEVRNMIEEERRAMSEDMKLEWSACLGELRRLIADPMQNPPVGKRQINTATSPGLNLKPLDMWHWPVHIPLWDGQHNSRFPHHTHCLTPSEVLNN</sequence>
<evidence type="ECO:0000313" key="2">
    <source>
        <dbReference type="EMBL" id="KAF6197324.1"/>
    </source>
</evidence>
<dbReference type="AlphaFoldDB" id="A0A8S9WLX0"/>
<gene>
    <name evidence="2" type="ORF">GE061_020318</name>
</gene>
<feature type="region of interest" description="Disordered" evidence="1">
    <location>
        <begin position="1"/>
        <end position="49"/>
    </location>
</feature>
<protein>
    <submittedName>
        <fullName evidence="2">Uncharacterized protein</fullName>
    </submittedName>
</protein>
<proteinExistence type="predicted"/>